<accession>A0ABV9PGI0</accession>
<gene>
    <name evidence="1" type="ORF">ACFO5S_13310</name>
</gene>
<evidence type="ECO:0008006" key="3">
    <source>
        <dbReference type="Google" id="ProtNLM"/>
    </source>
</evidence>
<reference evidence="2" key="1">
    <citation type="journal article" date="2019" name="Int. J. Syst. Evol. Microbiol.">
        <title>The Global Catalogue of Microorganisms (GCM) 10K type strain sequencing project: providing services to taxonomists for standard genome sequencing and annotation.</title>
        <authorList>
            <consortium name="The Broad Institute Genomics Platform"/>
            <consortium name="The Broad Institute Genome Sequencing Center for Infectious Disease"/>
            <person name="Wu L."/>
            <person name="Ma J."/>
        </authorList>
    </citation>
    <scope>NUCLEOTIDE SEQUENCE [LARGE SCALE GENOMIC DNA]</scope>
    <source>
        <strain evidence="2">WYCCWR 13023</strain>
    </source>
</reference>
<dbReference type="RefSeq" id="WP_213258419.1">
    <property type="nucleotide sequence ID" value="NZ_JAGYWA010000005.1"/>
</dbReference>
<keyword evidence="2" id="KW-1185">Reference proteome</keyword>
<comment type="caution">
    <text evidence="1">The sequence shown here is derived from an EMBL/GenBank/DDBJ whole genome shotgun (WGS) entry which is preliminary data.</text>
</comment>
<dbReference type="EMBL" id="JBHSGV010000005">
    <property type="protein sequence ID" value="MFC4748431.1"/>
    <property type="molecule type" value="Genomic_DNA"/>
</dbReference>
<organism evidence="1 2">
    <name type="scientific">Flavobacterium branchiicola</name>
    <dbReference type="NCBI Taxonomy" id="1114875"/>
    <lineage>
        <taxon>Bacteria</taxon>
        <taxon>Pseudomonadati</taxon>
        <taxon>Bacteroidota</taxon>
        <taxon>Flavobacteriia</taxon>
        <taxon>Flavobacteriales</taxon>
        <taxon>Flavobacteriaceae</taxon>
        <taxon>Flavobacterium</taxon>
    </lineage>
</organism>
<evidence type="ECO:0000313" key="2">
    <source>
        <dbReference type="Proteomes" id="UP001595935"/>
    </source>
</evidence>
<dbReference type="Proteomes" id="UP001595935">
    <property type="component" value="Unassembled WGS sequence"/>
</dbReference>
<protein>
    <recommendedName>
        <fullName evidence="3">Bacteriocin-like protein</fullName>
    </recommendedName>
</protein>
<proteinExistence type="predicted"/>
<evidence type="ECO:0000313" key="1">
    <source>
        <dbReference type="EMBL" id="MFC4748431.1"/>
    </source>
</evidence>
<sequence>MLKNILNLENAQEVTKAEQKNMSGGIPECWVFAIEAGCVLIPTGGICPVETTPGICGTNRLCC</sequence>
<name>A0ABV9PGI0_9FLAO</name>